<feature type="transmembrane region" description="Helical" evidence="1">
    <location>
        <begin position="339"/>
        <end position="359"/>
    </location>
</feature>
<sequence length="522" mass="57804">MKADRMRRYVDLHSWLGMVAGLALFVAFFAGALNMFHEEIHHWQTPRTELANAGTVQGLLQQVTASSEDARQRIYLLPGADPGAMWFQSGQDGAPGEWVTAYSSDFNAAGERGDRPHSGLADFVNQLHYQLAIPTVGLTLMGIISILYGAALFTGLVIHWPKLRREFFALRHQGNVRRYWKNLHNLIGVLCFPFHLIMSVTGAAMGAFTLIALVMGALVFGPQLQGVIDKETQVWPAPTLTGEPTEMAPVQRYLDRARQAHPDLTVDWIEVRGYGDQAAWVDVAASIPGVVGHHIHVLMDARAQLIRVIEPGHRSFNYDTLSPMYALHFGDYGGSLVQWLYFAMGLLGALLFVSGNILWCERRTDRNGPSRSSVFLLRLTLGVCFGVVIGLAGSFLASKLLPYTPWGAEIAVLEKGVFLALLLVLVVAGLRSVPLRFSRWMLTLAPLAYLAVPLLQLVLEGRYAWVVPDNLTVNVMLLLVALSLWVVRALLIARLRRAEPHPLWQEGPLPRSDQAVQTVTVK</sequence>
<keyword evidence="1" id="KW-0472">Membrane</keyword>
<dbReference type="Proteomes" id="UP000010164">
    <property type="component" value="Unassembled WGS sequence"/>
</dbReference>
<proteinExistence type="predicted"/>
<feature type="transmembrane region" description="Helical" evidence="1">
    <location>
        <begin position="440"/>
        <end position="459"/>
    </location>
</feature>
<feature type="transmembrane region" description="Helical" evidence="1">
    <location>
        <begin position="187"/>
        <end position="220"/>
    </location>
</feature>
<dbReference type="RefSeq" id="WP_008929600.1">
    <property type="nucleotide sequence ID" value="NZ_AMRJ01000020.1"/>
</dbReference>
<protein>
    <recommendedName>
        <fullName evidence="4">PepSY-associated TM helix domain-containing protein</fullName>
    </recommendedName>
</protein>
<organism evidence="2 3">
    <name type="scientific">Alcanivorax hongdengensis A-11-3</name>
    <dbReference type="NCBI Taxonomy" id="1177179"/>
    <lineage>
        <taxon>Bacteria</taxon>
        <taxon>Pseudomonadati</taxon>
        <taxon>Pseudomonadota</taxon>
        <taxon>Gammaproteobacteria</taxon>
        <taxon>Oceanospirillales</taxon>
        <taxon>Alcanivoracaceae</taxon>
        <taxon>Alcanivorax</taxon>
    </lineage>
</organism>
<evidence type="ECO:0000313" key="2">
    <source>
        <dbReference type="EMBL" id="EKF73712.1"/>
    </source>
</evidence>
<evidence type="ECO:0008006" key="4">
    <source>
        <dbReference type="Google" id="ProtNLM"/>
    </source>
</evidence>
<dbReference type="eggNOG" id="COG3182">
    <property type="taxonomic scope" value="Bacteria"/>
</dbReference>
<feature type="transmembrane region" description="Helical" evidence="1">
    <location>
        <begin position="416"/>
        <end position="433"/>
    </location>
</feature>
<reference evidence="2 3" key="1">
    <citation type="journal article" date="2012" name="J. Bacteriol.">
        <title>Genome Sequence of the Alkane-Degrading Bacterium Alcanivorax hongdengensis Type Strain A-11-3.</title>
        <authorList>
            <person name="Lai Q."/>
            <person name="Shao Z."/>
        </authorList>
    </citation>
    <scope>NUCLEOTIDE SEQUENCE [LARGE SCALE GENOMIC DNA]</scope>
    <source>
        <strain evidence="2 3">A-11-3</strain>
    </source>
</reference>
<keyword evidence="1" id="KW-0812">Transmembrane</keyword>
<keyword evidence="3" id="KW-1185">Reference proteome</keyword>
<dbReference type="PANTHER" id="PTHR34219:SF9">
    <property type="entry name" value="IRON-REGULATED INNER MEMBRANE PROTEIN"/>
    <property type="match status" value="1"/>
</dbReference>
<comment type="caution">
    <text evidence="2">The sequence shown here is derived from an EMBL/GenBank/DDBJ whole genome shotgun (WGS) entry which is preliminary data.</text>
</comment>
<dbReference type="PATRIC" id="fig|1177179.3.peg.2426"/>
<feature type="transmembrane region" description="Helical" evidence="1">
    <location>
        <begin position="131"/>
        <end position="158"/>
    </location>
</feature>
<dbReference type="OrthoDB" id="9776609at2"/>
<dbReference type="STRING" id="1177179.A11A3_12138"/>
<feature type="transmembrane region" description="Helical" evidence="1">
    <location>
        <begin position="12"/>
        <end position="33"/>
    </location>
</feature>
<evidence type="ECO:0000256" key="1">
    <source>
        <dbReference type="SAM" id="Phobius"/>
    </source>
</evidence>
<name>L0WC86_9GAMM</name>
<feature type="transmembrane region" description="Helical" evidence="1">
    <location>
        <begin position="471"/>
        <end position="491"/>
    </location>
</feature>
<dbReference type="PANTHER" id="PTHR34219">
    <property type="entry name" value="IRON-REGULATED INNER MEMBRANE PROTEIN-RELATED"/>
    <property type="match status" value="1"/>
</dbReference>
<dbReference type="AlphaFoldDB" id="L0WC86"/>
<dbReference type="Pfam" id="PF03929">
    <property type="entry name" value="PepSY_TM"/>
    <property type="match status" value="1"/>
</dbReference>
<gene>
    <name evidence="2" type="ORF">A11A3_12138</name>
</gene>
<keyword evidence="1" id="KW-1133">Transmembrane helix</keyword>
<dbReference type="EMBL" id="AMRJ01000020">
    <property type="protein sequence ID" value="EKF73712.1"/>
    <property type="molecule type" value="Genomic_DNA"/>
</dbReference>
<dbReference type="InterPro" id="IPR005625">
    <property type="entry name" value="PepSY-ass_TM"/>
</dbReference>
<feature type="transmembrane region" description="Helical" evidence="1">
    <location>
        <begin position="375"/>
        <end position="396"/>
    </location>
</feature>
<accession>L0WC86</accession>
<evidence type="ECO:0000313" key="3">
    <source>
        <dbReference type="Proteomes" id="UP000010164"/>
    </source>
</evidence>